<gene>
    <name evidence="2" type="ORF">AMK59_5321</name>
</gene>
<feature type="compositionally biased region" description="Basic and acidic residues" evidence="1">
    <location>
        <begin position="1600"/>
        <end position="1610"/>
    </location>
</feature>
<dbReference type="Proteomes" id="UP000051574">
    <property type="component" value="Unassembled WGS sequence"/>
</dbReference>
<evidence type="ECO:0000313" key="2">
    <source>
        <dbReference type="EMBL" id="KRT81662.1"/>
    </source>
</evidence>
<keyword evidence="3" id="KW-1185">Reference proteome</keyword>
<proteinExistence type="predicted"/>
<sequence>MHRLIKDKFLGITSEAFSAIPTNKEFYYCHNVNFDKIDKASDSDDEMSNSPSDVMDFKSDSNISGYMCKTTSTNLSQICPLFLHYICTVRYGDSNGNMSVKVLPTCIGEIISALDNDIEIIDVTNLQVTLDVLCLTLPVDVQNVINGYSAKGLRTTSFCSDGFQTSISGSTSEISYNSTYNLDLRDNGSLMNLPDVQRRAINVLIEEIKWLLKDEIATSLLDIEPVTISTLKFISKHITDSTSRKSCVLDIIDLNFVYEPSQSYEKFVQEFFKISIPDYKLCKVDDLYYLSKSNESNSEVLLLPNDLEDESSDNDDAELRDHSENYSQSTSLLGMGAECDSCNEDENEDFKWLLELHDKRRNLPNFWLITEINNNSVIIYFHCRYLELPTTHVGMYLKVQRAICDAIRDLCKHVNQYLLLQSLHDSRSCNILLEPDDNFTDWQSDTSSTVNKPFSRLKSMDEMTDENEPYPTALVEATLKFKAGYFSCPIVWETHFILHPRLKTGPGKSGLSIGILALQKVLDKFSVSNRSNMFVYQDSNLNVFYLRLHENLNYYHKNSQLKTNGFENVSRSPSVASLPLGHPNTIQLTDSSTITYNLVDVRPRVQSVSEKESKEDPQEDTIILKVHGITETGQDIKCDLVQVLQNRLDDTVLEILSVMLARNSMCPLTPEDVRFLQKPFKQPEYIVRLTVQGYAAKLLHSFIYYLRQNLLQFLNIPKYTDNRSHYHFKDYAECEQSSKLTDDNIFIYNQSQSPTSGSRGISCISLAIIDNSKEVVSYPNINFEEIYTSNPHADIVESNILESSAKLPNTYLEFRLWNQGRVNIQNLCQKLCASASQAHWDIIMEYYLLVKPLCVESNENLAYQTTSCNKLAINNGMENHRKIILDSTLQQSNMTPRIINYELKFDKLPPYFYRKTVAEHFSPQRYFLREAIPKDILVKVDSFETGDEGILSGVYSLKLADWLEFAASLNVPAVKKYKVALNFQHSLNTAVKEFQNLVMQLSQDGVKTFVLEEARKIHIPFNSSKNSNECILIARNFEHWKLSVGEDSSISIGEFLNGNALKHILKFVPTVINDKFIPRQKILWASINCHEIIIYTYNWSKDNMDKLIEQGTNLGLWLTLRGGLLSSMTSQKLGLFHDQVISRKSVHTSNNPYVGSLTDVDCMLKFSKERMRRSSANAIVTVPPLLDAFKDTYRIITPYVDTTTTNMLEMCDIKQSEKRLKDDLKNLHSMYQSRSSTATSTQIQIMMQNSRNIHYCHTPLLFLPRWRLQAARTRDHTVTSKDVESPQHPENEELWHKDLCTYFISEYKHYLQTLGFMTLQIENVDEKCHSLETIHFMQKALLGGILIFTIELREPFLITKLHAIEYNRLHGNNTRAAINQFMQSFMDECDKVKFFMHLHSFTYDFHLRCVYNYISNNNYSKLKEGYYITHFLDDFMKYYSKAPNYARNLVYTDSVIIANLLMEGKELYNYLLSYIKQYNFKFINMADINISEETEYILVQTTNIPQLSYKDSQDRQHTDDFDVTLIVTNLSTHKEYPQYSLHLKYYLILTSRSEIYPKYDVERKLGKFRTVTSLGKTIQSESEKPKEIRLRILTDCSINDEKRSRDESDSSSKISADLSKSQEETSEVIEDSNDIDSKNSDGEQHKKNLSDSFEKKPSSTRIHVEIKQESVNYLGYYSSHEQLMQQLILECARSTQKKLTEMAKQGEVFKNEFGTKKKKPFSGTKHCRTHILWNKLLSTQENNQLGFVEFTELKSLAKLENLSDIHPNLVLLLNQSLSWYQDLAKLLLNKYSDQYRSYVSPDGNTQYYVILHPRYAGAFMLLSMDLHTSRGDLYVVYRPSQDLQDSEICKR</sequence>
<feature type="region of interest" description="Disordered" evidence="1">
    <location>
        <begin position="1600"/>
        <end position="1661"/>
    </location>
</feature>
<organism evidence="2 3">
    <name type="scientific">Oryctes borbonicus</name>
    <dbReference type="NCBI Taxonomy" id="1629725"/>
    <lineage>
        <taxon>Eukaryota</taxon>
        <taxon>Metazoa</taxon>
        <taxon>Ecdysozoa</taxon>
        <taxon>Arthropoda</taxon>
        <taxon>Hexapoda</taxon>
        <taxon>Insecta</taxon>
        <taxon>Pterygota</taxon>
        <taxon>Neoptera</taxon>
        <taxon>Endopterygota</taxon>
        <taxon>Coleoptera</taxon>
        <taxon>Polyphaga</taxon>
        <taxon>Scarabaeiformia</taxon>
        <taxon>Scarabaeidae</taxon>
        <taxon>Dynastinae</taxon>
        <taxon>Oryctes</taxon>
    </lineage>
</organism>
<dbReference type="InterPro" id="IPR033228">
    <property type="entry name" value="SZT2"/>
</dbReference>
<dbReference type="PANTHER" id="PTHR14918:SF3">
    <property type="entry name" value="KICSTOR COMPLEX PROTEIN SZT2"/>
    <property type="match status" value="1"/>
</dbReference>
<accession>A0A0T6B3E7</accession>
<reference evidence="2 3" key="1">
    <citation type="submission" date="2015-09" db="EMBL/GenBank/DDBJ databases">
        <title>Draft genome of the scarab beetle Oryctes borbonicus.</title>
        <authorList>
            <person name="Meyer J.M."/>
            <person name="Markov G.V."/>
            <person name="Baskaran P."/>
            <person name="Herrmann M."/>
            <person name="Sommer R.J."/>
            <person name="Roedelsperger C."/>
        </authorList>
    </citation>
    <scope>NUCLEOTIDE SEQUENCE [LARGE SCALE GENOMIC DNA]</scope>
    <source>
        <strain evidence="2">OB123</strain>
        <tissue evidence="2">Whole animal</tissue>
    </source>
</reference>
<name>A0A0T6B3E7_9SCAR</name>
<evidence type="ECO:0000313" key="3">
    <source>
        <dbReference type="Proteomes" id="UP000051574"/>
    </source>
</evidence>
<dbReference type="PANTHER" id="PTHR14918">
    <property type="entry name" value="KICSTOR COMPLEX PROTEIN SZT2"/>
    <property type="match status" value="1"/>
</dbReference>
<evidence type="ECO:0000256" key="1">
    <source>
        <dbReference type="SAM" id="MobiDB-lite"/>
    </source>
</evidence>
<protein>
    <submittedName>
        <fullName evidence="2">Uncharacterized protein</fullName>
    </submittedName>
</protein>
<dbReference type="EMBL" id="LJIG01016084">
    <property type="protein sequence ID" value="KRT81662.1"/>
    <property type="molecule type" value="Genomic_DNA"/>
</dbReference>
<feature type="non-terminal residue" evidence="2">
    <location>
        <position position="1851"/>
    </location>
</feature>
<dbReference type="GO" id="GO:0005777">
    <property type="term" value="C:peroxisome"/>
    <property type="evidence" value="ECO:0007669"/>
    <property type="project" value="InterPro"/>
</dbReference>
<feature type="compositionally biased region" description="Basic and acidic residues" evidence="1">
    <location>
        <begin position="1635"/>
        <end position="1661"/>
    </location>
</feature>
<comment type="caution">
    <text evidence="2">The sequence shown here is derived from an EMBL/GenBank/DDBJ whole genome shotgun (WGS) entry which is preliminary data.</text>
</comment>
<feature type="compositionally biased region" description="Acidic residues" evidence="1">
    <location>
        <begin position="1624"/>
        <end position="1634"/>
    </location>
</feature>
<dbReference type="OrthoDB" id="43547at2759"/>